<evidence type="ECO:0000313" key="2">
    <source>
        <dbReference type="Proteomes" id="UP000215086"/>
    </source>
</evidence>
<accession>A0A286REZ9</accession>
<protein>
    <submittedName>
        <fullName evidence="1">Uncharacterized protein</fullName>
    </submittedName>
</protein>
<dbReference type="Proteomes" id="UP000215086">
    <property type="component" value="Chromosome"/>
</dbReference>
<organism evidence="1 2">
    <name type="scientific">Thermogutta terrifontis</name>
    <dbReference type="NCBI Taxonomy" id="1331910"/>
    <lineage>
        <taxon>Bacteria</taxon>
        <taxon>Pseudomonadati</taxon>
        <taxon>Planctomycetota</taxon>
        <taxon>Planctomycetia</taxon>
        <taxon>Pirellulales</taxon>
        <taxon>Thermoguttaceae</taxon>
        <taxon>Thermogutta</taxon>
    </lineage>
</organism>
<keyword evidence="2" id="KW-1185">Reference proteome</keyword>
<gene>
    <name evidence="1" type="ORF">THTE_1915</name>
</gene>
<sequence>MAPPPMLAYKNFTSSSLSINYTNLAWTCTNRKNEQTKKVALCRDQQ</sequence>
<dbReference type="KEGG" id="ttf:THTE_1915"/>
<dbReference type="AlphaFoldDB" id="A0A286REZ9"/>
<evidence type="ECO:0000313" key="1">
    <source>
        <dbReference type="EMBL" id="ASV74517.1"/>
    </source>
</evidence>
<name>A0A286REZ9_9BACT</name>
<proteinExistence type="predicted"/>
<reference evidence="1 2" key="1">
    <citation type="journal article" name="Front. Microbiol.">
        <title>Sugar Metabolism of the First Thermophilic Planctomycete Thermogutta terrifontis: Comparative Genomic and Transcriptomic Approaches.</title>
        <authorList>
            <person name="Elcheninov A.G."/>
            <person name="Menzel P."/>
            <person name="Gudbergsdottir S.R."/>
            <person name="Slesarev A.I."/>
            <person name="Kadnikov V.V."/>
            <person name="Krogh A."/>
            <person name="Bonch-Osmolovskaya E.A."/>
            <person name="Peng X."/>
            <person name="Kublanov I.V."/>
        </authorList>
    </citation>
    <scope>NUCLEOTIDE SEQUENCE [LARGE SCALE GENOMIC DNA]</scope>
    <source>
        <strain evidence="1 2">R1</strain>
    </source>
</reference>
<dbReference type="EMBL" id="CP018477">
    <property type="protein sequence ID" value="ASV74517.1"/>
    <property type="molecule type" value="Genomic_DNA"/>
</dbReference>